<accession>A0ABY0C0R1</accession>
<gene>
    <name evidence="2" type="ORF">CWE12_00075</name>
</gene>
<name>A0ABY0C0R1_9GAMM</name>
<dbReference type="CDD" id="cd12108">
    <property type="entry name" value="Hr-like"/>
    <property type="match status" value="1"/>
</dbReference>
<reference evidence="2 3" key="1">
    <citation type="journal article" date="2018" name="Front. Microbiol.">
        <title>Genome-Based Analysis Reveals the Taxonomy and Diversity of the Family Idiomarinaceae.</title>
        <authorList>
            <person name="Liu Y."/>
            <person name="Lai Q."/>
            <person name="Shao Z."/>
        </authorList>
    </citation>
    <scope>NUCLEOTIDE SEQUENCE [LARGE SCALE GENOMIC DNA]</scope>
    <source>
        <strain evidence="2 3">GBSy1</strain>
    </source>
</reference>
<keyword evidence="3" id="KW-1185">Reference proteome</keyword>
<feature type="domain" description="Hemerythrin-like" evidence="1">
    <location>
        <begin position="2"/>
        <end position="119"/>
    </location>
</feature>
<dbReference type="RefSeq" id="WP_126787547.1">
    <property type="nucleotide sequence ID" value="NZ_PIPN01000001.1"/>
</dbReference>
<dbReference type="InterPro" id="IPR012312">
    <property type="entry name" value="Hemerythrin-like"/>
</dbReference>
<sequence length="145" mass="17160">MTIFEELRLDHDKQRHLLDKLMQTSGDEEERKEGFIQLKRQLEQHALAEERFFYKPLIDHDSTVELSRHGMAEHHEIDELVEELEATDMSSSAWIATLKKLDHKVRHHLEDEEQGFFQQAGKVLAERDKTHLAKAYRQNMENEGI</sequence>
<evidence type="ECO:0000313" key="2">
    <source>
        <dbReference type="EMBL" id="RUO31437.1"/>
    </source>
</evidence>
<evidence type="ECO:0000259" key="1">
    <source>
        <dbReference type="Pfam" id="PF01814"/>
    </source>
</evidence>
<dbReference type="PANTHER" id="PTHR35585:SF1">
    <property type="entry name" value="HHE DOMAIN PROTEIN (AFU_ORTHOLOGUE AFUA_4G00730)"/>
    <property type="match status" value="1"/>
</dbReference>
<evidence type="ECO:0000313" key="3">
    <source>
        <dbReference type="Proteomes" id="UP000287410"/>
    </source>
</evidence>
<dbReference type="Proteomes" id="UP000287410">
    <property type="component" value="Unassembled WGS sequence"/>
</dbReference>
<dbReference type="EMBL" id="PIPN01000001">
    <property type="protein sequence ID" value="RUO31437.1"/>
    <property type="molecule type" value="Genomic_DNA"/>
</dbReference>
<dbReference type="Pfam" id="PF01814">
    <property type="entry name" value="Hemerythrin"/>
    <property type="match status" value="1"/>
</dbReference>
<dbReference type="PANTHER" id="PTHR35585">
    <property type="entry name" value="HHE DOMAIN PROTEIN (AFU_ORTHOLOGUE AFUA_4G00730)"/>
    <property type="match status" value="1"/>
</dbReference>
<protein>
    <submittedName>
        <fullName evidence="2">Hemerythrin</fullName>
    </submittedName>
</protein>
<dbReference type="Gene3D" id="1.20.120.520">
    <property type="entry name" value="nmb1532 protein domain like"/>
    <property type="match status" value="1"/>
</dbReference>
<comment type="caution">
    <text evidence="2">The sequence shown here is derived from an EMBL/GenBank/DDBJ whole genome shotgun (WGS) entry which is preliminary data.</text>
</comment>
<organism evidence="2 3">
    <name type="scientific">Aliidiomarina sedimenti</name>
    <dbReference type="NCBI Taxonomy" id="1933879"/>
    <lineage>
        <taxon>Bacteria</taxon>
        <taxon>Pseudomonadati</taxon>
        <taxon>Pseudomonadota</taxon>
        <taxon>Gammaproteobacteria</taxon>
        <taxon>Alteromonadales</taxon>
        <taxon>Idiomarinaceae</taxon>
        <taxon>Aliidiomarina</taxon>
    </lineage>
</organism>
<proteinExistence type="predicted"/>